<organism evidence="16 17">
    <name type="scientific">Schumannella soli</name>
    <dbReference type="NCBI Taxonomy" id="2590779"/>
    <lineage>
        <taxon>Bacteria</taxon>
        <taxon>Bacillati</taxon>
        <taxon>Actinomycetota</taxon>
        <taxon>Actinomycetes</taxon>
        <taxon>Micrococcales</taxon>
        <taxon>Microbacteriaceae</taxon>
        <taxon>Schumannella</taxon>
    </lineage>
</organism>
<evidence type="ECO:0000256" key="14">
    <source>
        <dbReference type="SAM" id="Phobius"/>
    </source>
</evidence>
<feature type="transmembrane region" description="Helical" evidence="14">
    <location>
        <begin position="52"/>
        <end position="74"/>
    </location>
</feature>
<evidence type="ECO:0000256" key="9">
    <source>
        <dbReference type="ARBA" id="ARBA00031538"/>
    </source>
</evidence>
<evidence type="ECO:0000256" key="13">
    <source>
        <dbReference type="SAM" id="MobiDB-lite"/>
    </source>
</evidence>
<evidence type="ECO:0000256" key="2">
    <source>
        <dbReference type="ARBA" id="ARBA00010527"/>
    </source>
</evidence>
<keyword evidence="4 12" id="KW-0812">Transmembrane</keyword>
<dbReference type="EMBL" id="VHQG01000004">
    <property type="protein sequence ID" value="TPW74609.1"/>
    <property type="molecule type" value="Genomic_DNA"/>
</dbReference>
<comment type="function">
    <text evidence="7">Required for the insertion and/or proper folding and/or complex formation of integral membrane proteins into the membrane. Involved in integration of membrane proteins that insert both dependently and independently of the Sec translocase complex, as well as at least some lipoproteins. Aids folding of multispanning membrane proteins.</text>
</comment>
<evidence type="ECO:0000256" key="10">
    <source>
        <dbReference type="ARBA" id="ARBA00033245"/>
    </source>
</evidence>
<dbReference type="NCBIfam" id="TIGR03592">
    <property type="entry name" value="yidC_oxa1_cterm"/>
    <property type="match status" value="1"/>
</dbReference>
<sequence>MTLRASSRSSAAPGADGHTPSPSLFLQEPSLNPFDIPVVAALLAAASNALNALGGVVTPAIAIVIVTVLIRLALVPVNARVVRAEGHRRRIAPLLAALRKRHAKNPEKLQAATLELYQQEKVSPFAGMLPALAQAPVLGLVYGVFTHPEIGGTTNPLFSATFAGAPLGEHPLDALLRLDPSAWVGVAVLAVIAVVAWFHRRSAQRLAIDPAAANSTLARVLSWMPFITVVFACLVPLAAALYLAASTAWTLGERAVLRRVIWPRLGVSTAAVPAAG</sequence>
<feature type="compositionally biased region" description="Low complexity" evidence="13">
    <location>
        <begin position="1"/>
        <end position="12"/>
    </location>
</feature>
<comment type="similarity">
    <text evidence="2">Belongs to the OXA1/ALB3/YidC family. Type 1 subfamily.</text>
</comment>
<feature type="domain" description="Membrane insertase YidC/Oxa/ALB C-terminal" evidence="15">
    <location>
        <begin position="61"/>
        <end position="258"/>
    </location>
</feature>
<evidence type="ECO:0000256" key="7">
    <source>
        <dbReference type="ARBA" id="ARBA00025034"/>
    </source>
</evidence>
<keyword evidence="6 14" id="KW-0472">Membrane</keyword>
<dbReference type="PANTHER" id="PTHR12428:SF65">
    <property type="entry name" value="CYTOCHROME C OXIDASE ASSEMBLY PROTEIN COX18, MITOCHONDRIAL"/>
    <property type="match status" value="1"/>
</dbReference>
<name>A0A506Y2I1_9MICO</name>
<dbReference type="GO" id="GO:0005886">
    <property type="term" value="C:plasma membrane"/>
    <property type="evidence" value="ECO:0007669"/>
    <property type="project" value="TreeGrafter"/>
</dbReference>
<evidence type="ECO:0000256" key="6">
    <source>
        <dbReference type="ARBA" id="ARBA00023136"/>
    </source>
</evidence>
<evidence type="ECO:0000259" key="15">
    <source>
        <dbReference type="Pfam" id="PF02096"/>
    </source>
</evidence>
<dbReference type="GO" id="GO:0032977">
    <property type="term" value="F:membrane insertase activity"/>
    <property type="evidence" value="ECO:0007669"/>
    <property type="project" value="InterPro"/>
</dbReference>
<dbReference type="Proteomes" id="UP000316252">
    <property type="component" value="Unassembled WGS sequence"/>
</dbReference>
<evidence type="ECO:0000256" key="4">
    <source>
        <dbReference type="ARBA" id="ARBA00022692"/>
    </source>
</evidence>
<dbReference type="AlphaFoldDB" id="A0A506Y2I1"/>
<keyword evidence="5 14" id="KW-1133">Transmembrane helix</keyword>
<dbReference type="Pfam" id="PF02096">
    <property type="entry name" value="60KD_IMP"/>
    <property type="match status" value="1"/>
</dbReference>
<accession>A0A506Y2I1</accession>
<comment type="caution">
    <text evidence="16">The sequence shown here is derived from an EMBL/GenBank/DDBJ whole genome shotgun (WGS) entry which is preliminary data.</text>
</comment>
<evidence type="ECO:0000256" key="8">
    <source>
        <dbReference type="ARBA" id="ARBA00026028"/>
    </source>
</evidence>
<dbReference type="OrthoDB" id="9780552at2"/>
<evidence type="ECO:0000256" key="1">
    <source>
        <dbReference type="ARBA" id="ARBA00004141"/>
    </source>
</evidence>
<gene>
    <name evidence="16" type="ORF">FJ657_13560</name>
</gene>
<evidence type="ECO:0000313" key="17">
    <source>
        <dbReference type="Proteomes" id="UP000316252"/>
    </source>
</evidence>
<evidence type="ECO:0000256" key="11">
    <source>
        <dbReference type="ARBA" id="ARBA00033342"/>
    </source>
</evidence>
<dbReference type="InterPro" id="IPR001708">
    <property type="entry name" value="YidC/ALB3/OXA1/COX18"/>
</dbReference>
<dbReference type="GO" id="GO:0051205">
    <property type="term" value="P:protein insertion into membrane"/>
    <property type="evidence" value="ECO:0007669"/>
    <property type="project" value="TreeGrafter"/>
</dbReference>
<feature type="transmembrane region" description="Helical" evidence="14">
    <location>
        <begin position="181"/>
        <end position="199"/>
    </location>
</feature>
<reference evidence="16 17" key="1">
    <citation type="submission" date="2019-06" db="EMBL/GenBank/DDBJ databases">
        <authorList>
            <person name="Li F."/>
        </authorList>
    </citation>
    <scope>NUCLEOTIDE SEQUENCE [LARGE SCALE GENOMIC DNA]</scope>
    <source>
        <strain evidence="16 17">10F1D-1</strain>
    </source>
</reference>
<dbReference type="PANTHER" id="PTHR12428">
    <property type="entry name" value="OXA1"/>
    <property type="match status" value="1"/>
</dbReference>
<comment type="subunit">
    <text evidence="8">Interacts with the Sec translocase complex via SecD. Specifically interacts with transmembrane segments of nascent integral membrane proteins during membrane integration.</text>
</comment>
<evidence type="ECO:0000256" key="3">
    <source>
        <dbReference type="ARBA" id="ARBA00015325"/>
    </source>
</evidence>
<proteinExistence type="inferred from homology"/>
<comment type="subcellular location">
    <subcellularLocation>
        <location evidence="1 12">Membrane</location>
        <topology evidence="1 12">Multi-pass membrane protein</topology>
    </subcellularLocation>
</comment>
<feature type="transmembrane region" description="Helical" evidence="14">
    <location>
        <begin position="125"/>
        <end position="145"/>
    </location>
</feature>
<feature type="transmembrane region" description="Helical" evidence="14">
    <location>
        <begin position="220"/>
        <end position="245"/>
    </location>
</feature>
<feature type="region of interest" description="Disordered" evidence="13">
    <location>
        <begin position="1"/>
        <end position="23"/>
    </location>
</feature>
<dbReference type="InterPro" id="IPR028055">
    <property type="entry name" value="YidC/Oxa/ALB_C"/>
</dbReference>
<keyword evidence="17" id="KW-1185">Reference proteome</keyword>
<protein>
    <recommendedName>
        <fullName evidence="3">Membrane protein insertase YidC</fullName>
    </recommendedName>
    <alternativeName>
        <fullName evidence="11">Foldase YidC</fullName>
    </alternativeName>
    <alternativeName>
        <fullName evidence="10">Membrane integrase YidC</fullName>
    </alternativeName>
    <alternativeName>
        <fullName evidence="9">Membrane protein YidC</fullName>
    </alternativeName>
</protein>
<evidence type="ECO:0000256" key="12">
    <source>
        <dbReference type="RuleBase" id="RU003945"/>
    </source>
</evidence>
<evidence type="ECO:0000313" key="16">
    <source>
        <dbReference type="EMBL" id="TPW74609.1"/>
    </source>
</evidence>
<evidence type="ECO:0000256" key="5">
    <source>
        <dbReference type="ARBA" id="ARBA00022989"/>
    </source>
</evidence>